<comment type="similarity">
    <text evidence="2">Belongs to the EamA transporter family.</text>
</comment>
<dbReference type="OrthoDB" id="154915at2"/>
<dbReference type="EMBL" id="VFPQ01000001">
    <property type="protein sequence ID" value="TQM73750.1"/>
    <property type="molecule type" value="Genomic_DNA"/>
</dbReference>
<evidence type="ECO:0000256" key="2">
    <source>
        <dbReference type="ARBA" id="ARBA00007362"/>
    </source>
</evidence>
<keyword evidence="3 7" id="KW-0812">Transmembrane</keyword>
<reference evidence="9 10" key="1">
    <citation type="submission" date="2019-06" db="EMBL/GenBank/DDBJ databases">
        <title>Sequencing the genomes of 1000 actinobacteria strains.</title>
        <authorList>
            <person name="Klenk H.-P."/>
        </authorList>
    </citation>
    <scope>NUCLEOTIDE SEQUENCE [LARGE SCALE GENOMIC DNA]</scope>
    <source>
        <strain evidence="9 10">DSM 43186</strain>
    </source>
</reference>
<feature type="region of interest" description="Disordered" evidence="6">
    <location>
        <begin position="300"/>
        <end position="332"/>
    </location>
</feature>
<feature type="transmembrane region" description="Helical" evidence="7">
    <location>
        <begin position="38"/>
        <end position="55"/>
    </location>
</feature>
<keyword evidence="10" id="KW-1185">Reference proteome</keyword>
<evidence type="ECO:0000256" key="7">
    <source>
        <dbReference type="SAM" id="Phobius"/>
    </source>
</evidence>
<evidence type="ECO:0000256" key="1">
    <source>
        <dbReference type="ARBA" id="ARBA00004141"/>
    </source>
</evidence>
<dbReference type="InterPro" id="IPR037185">
    <property type="entry name" value="EmrE-like"/>
</dbReference>
<evidence type="ECO:0000256" key="3">
    <source>
        <dbReference type="ARBA" id="ARBA00022692"/>
    </source>
</evidence>
<dbReference type="RefSeq" id="WP_142258020.1">
    <property type="nucleotide sequence ID" value="NZ_BMPV01000004.1"/>
</dbReference>
<dbReference type="SUPFAM" id="SSF103481">
    <property type="entry name" value="Multidrug resistance efflux transporter EmrE"/>
    <property type="match status" value="2"/>
</dbReference>
<evidence type="ECO:0000259" key="8">
    <source>
        <dbReference type="Pfam" id="PF00892"/>
    </source>
</evidence>
<dbReference type="Proteomes" id="UP000319213">
    <property type="component" value="Unassembled WGS sequence"/>
</dbReference>
<evidence type="ECO:0000313" key="10">
    <source>
        <dbReference type="Proteomes" id="UP000319213"/>
    </source>
</evidence>
<dbReference type="PANTHER" id="PTHR32322:SF2">
    <property type="entry name" value="EAMA DOMAIN-CONTAINING PROTEIN"/>
    <property type="match status" value="1"/>
</dbReference>
<feature type="domain" description="EamA" evidence="8">
    <location>
        <begin position="7"/>
        <end position="139"/>
    </location>
</feature>
<proteinExistence type="inferred from homology"/>
<feature type="transmembrane region" description="Helical" evidence="7">
    <location>
        <begin position="217"/>
        <end position="237"/>
    </location>
</feature>
<dbReference type="InterPro" id="IPR000620">
    <property type="entry name" value="EamA_dom"/>
</dbReference>
<feature type="transmembrane region" description="Helical" evidence="7">
    <location>
        <begin position="149"/>
        <end position="167"/>
    </location>
</feature>
<name>A0A543IT41_9ACTN</name>
<feature type="transmembrane region" description="Helical" evidence="7">
    <location>
        <begin position="179"/>
        <end position="197"/>
    </location>
</feature>
<feature type="compositionally biased region" description="Low complexity" evidence="6">
    <location>
        <begin position="321"/>
        <end position="332"/>
    </location>
</feature>
<dbReference type="AlphaFoldDB" id="A0A543IT41"/>
<feature type="domain" description="EamA" evidence="8">
    <location>
        <begin position="150"/>
        <end position="291"/>
    </location>
</feature>
<dbReference type="Pfam" id="PF00892">
    <property type="entry name" value="EamA"/>
    <property type="match status" value="2"/>
</dbReference>
<protein>
    <submittedName>
        <fullName evidence="9">Threonine/homoserine efflux transporter RhtA</fullName>
    </submittedName>
</protein>
<evidence type="ECO:0000256" key="4">
    <source>
        <dbReference type="ARBA" id="ARBA00022989"/>
    </source>
</evidence>
<keyword evidence="5 7" id="KW-0472">Membrane</keyword>
<comment type="subcellular location">
    <subcellularLocation>
        <location evidence="1">Membrane</location>
        <topology evidence="1">Multi-pass membrane protein</topology>
    </subcellularLocation>
</comment>
<evidence type="ECO:0000256" key="5">
    <source>
        <dbReference type="ARBA" id="ARBA00023136"/>
    </source>
</evidence>
<dbReference type="PANTHER" id="PTHR32322">
    <property type="entry name" value="INNER MEMBRANE TRANSPORTER"/>
    <property type="match status" value="1"/>
</dbReference>
<comment type="caution">
    <text evidence="9">The sequence shown here is derived from an EMBL/GenBank/DDBJ whole genome shotgun (WGS) entry which is preliminary data.</text>
</comment>
<sequence>MRRTSLAIALFSSCCFGFSGPMAKFLGAAGLAPLEAAWLRMAASAVLLLAILALVRPRALRIPRSRIGLVAAYGLIAVAGVQALFFVAITRIPVGVALLFEFTSPVLVVAWVRLVRRIRPGRAAYLGAVISVAGLAVVVEVWQGMRLDGLGLLAAAAAAAGCAGYFLISDGFGDEMDPLGLIAWGFAGATVALVPLSRPWDIPWAALGETATINGTTLPAFAAAAVLVVVATVVAYITGVTAVRRLSAAVGSTVASLEVVAGAVIAWVLVGEALGPFQIVGGAVVIAGALLAQTAARGAGRSGRPAEDGAAAPEQPHRPLAGTATATTGADS</sequence>
<feature type="transmembrane region" description="Helical" evidence="7">
    <location>
        <begin position="276"/>
        <end position="296"/>
    </location>
</feature>
<feature type="transmembrane region" description="Helical" evidence="7">
    <location>
        <begin position="124"/>
        <end position="143"/>
    </location>
</feature>
<feature type="transmembrane region" description="Helical" evidence="7">
    <location>
        <begin position="94"/>
        <end position="112"/>
    </location>
</feature>
<dbReference type="InterPro" id="IPR050638">
    <property type="entry name" value="AA-Vitamin_Transporters"/>
</dbReference>
<gene>
    <name evidence="9" type="ORF">FHX40_0403</name>
</gene>
<organism evidence="9 10">
    <name type="scientific">Thermopolyspora flexuosa</name>
    <dbReference type="NCBI Taxonomy" id="103836"/>
    <lineage>
        <taxon>Bacteria</taxon>
        <taxon>Bacillati</taxon>
        <taxon>Actinomycetota</taxon>
        <taxon>Actinomycetes</taxon>
        <taxon>Streptosporangiales</taxon>
        <taxon>Streptosporangiaceae</taxon>
        <taxon>Thermopolyspora</taxon>
    </lineage>
</organism>
<dbReference type="GO" id="GO:0016020">
    <property type="term" value="C:membrane"/>
    <property type="evidence" value="ECO:0007669"/>
    <property type="project" value="UniProtKB-SubCell"/>
</dbReference>
<feature type="transmembrane region" description="Helical" evidence="7">
    <location>
        <begin position="249"/>
        <end position="270"/>
    </location>
</feature>
<feature type="transmembrane region" description="Helical" evidence="7">
    <location>
        <begin position="67"/>
        <end position="88"/>
    </location>
</feature>
<accession>A0A543IT41</accession>
<keyword evidence="4 7" id="KW-1133">Transmembrane helix</keyword>
<evidence type="ECO:0000313" key="9">
    <source>
        <dbReference type="EMBL" id="TQM73750.1"/>
    </source>
</evidence>
<evidence type="ECO:0000256" key="6">
    <source>
        <dbReference type="SAM" id="MobiDB-lite"/>
    </source>
</evidence>